<reference evidence="1 2" key="1">
    <citation type="submission" date="2018-02" db="EMBL/GenBank/DDBJ databases">
        <title>Genomic Encyclopedia of Archaeal and Bacterial Type Strains, Phase II (KMG-II): from individual species to whole genera.</title>
        <authorList>
            <person name="Goeker M."/>
        </authorList>
    </citation>
    <scope>NUCLEOTIDE SEQUENCE [LARGE SCALE GENOMIC DNA]</scope>
    <source>
        <strain evidence="1 2">DSM 29526</strain>
    </source>
</reference>
<protein>
    <submittedName>
        <fullName evidence="1">Uncharacterized protein</fullName>
    </submittedName>
</protein>
<evidence type="ECO:0000313" key="2">
    <source>
        <dbReference type="Proteomes" id="UP000237662"/>
    </source>
</evidence>
<name>A0A2S6IA43_9BACT</name>
<gene>
    <name evidence="1" type="ORF">CLV84_1340</name>
</gene>
<accession>A0A2S6IA43</accession>
<evidence type="ECO:0000313" key="1">
    <source>
        <dbReference type="EMBL" id="PPK88373.1"/>
    </source>
</evidence>
<comment type="caution">
    <text evidence="1">The sequence shown here is derived from an EMBL/GenBank/DDBJ whole genome shotgun (WGS) entry which is preliminary data.</text>
</comment>
<organism evidence="1 2">
    <name type="scientific">Neolewinella xylanilytica</name>
    <dbReference type="NCBI Taxonomy" id="1514080"/>
    <lineage>
        <taxon>Bacteria</taxon>
        <taxon>Pseudomonadati</taxon>
        <taxon>Bacteroidota</taxon>
        <taxon>Saprospiria</taxon>
        <taxon>Saprospirales</taxon>
        <taxon>Lewinellaceae</taxon>
        <taxon>Neolewinella</taxon>
    </lineage>
</organism>
<sequence>MRHVLYILSCGTLCFFGCPDPTDILEEEATTGKILFQLAEDCGGGALDIYVNEQWIGTLDTYRSDGGPFCGDAPTLDHLATDLPFGTHTVRIVAQGTGAQLTDAVFISSNTDCTPFRILCSRFGAAGGGGGSGGGSGSGAPGRIIFQRNSDCETGNWDDYYLDGAFVHRNTKYWPDGGPACNWTPDKDHIVILANPGSHTINIRSEAGGSWTDEVTVTSDGCLEYAVTCSMLSGNNGGSGGGGGGTGSTPPGKIIFQRNDDCQAGWVEYYINDQLVKRSSYLWPNGGPYCHSAHDEDHITAWVDPGTYTLKTVSQAGGTYTSQVTVSSDGCVEYPVTCSMLSDGNGGGGGNSGGGGGSCDWNSATQFITVVEAVVGTRCNSDNSIEVTVRNDSNGFIKAGICLQRANGTWYSTVDGTFNEGLAPGKTKNWYLCEATGSYGIWAMSITDYLANDCRYPTDAQCQ</sequence>
<dbReference type="Proteomes" id="UP000237662">
    <property type="component" value="Unassembled WGS sequence"/>
</dbReference>
<dbReference type="RefSeq" id="WP_104418923.1">
    <property type="nucleotide sequence ID" value="NZ_PTJC01000005.1"/>
</dbReference>
<dbReference type="EMBL" id="PTJC01000005">
    <property type="protein sequence ID" value="PPK88373.1"/>
    <property type="molecule type" value="Genomic_DNA"/>
</dbReference>
<proteinExistence type="predicted"/>
<keyword evidence="2" id="KW-1185">Reference proteome</keyword>
<dbReference type="OrthoDB" id="1488789at2"/>
<dbReference type="AlphaFoldDB" id="A0A2S6IA43"/>